<dbReference type="AlphaFoldDB" id="A0A448HDU6"/>
<evidence type="ECO:0000313" key="2">
    <source>
        <dbReference type="Proteomes" id="UP000266895"/>
    </source>
</evidence>
<dbReference type="EMBL" id="LR134350">
    <property type="protein sequence ID" value="VEG25759.1"/>
    <property type="molecule type" value="Genomic_DNA"/>
</dbReference>
<keyword evidence="2" id="KW-1185">Reference proteome</keyword>
<protein>
    <submittedName>
        <fullName evidence="1">Uncharacterized protein</fullName>
    </submittedName>
</protein>
<organism evidence="1 2">
    <name type="scientific">Actinomyces howellii</name>
    <dbReference type="NCBI Taxonomy" id="52771"/>
    <lineage>
        <taxon>Bacteria</taxon>
        <taxon>Bacillati</taxon>
        <taxon>Actinomycetota</taxon>
        <taxon>Actinomycetes</taxon>
        <taxon>Actinomycetales</taxon>
        <taxon>Actinomycetaceae</taxon>
        <taxon>Actinomyces</taxon>
    </lineage>
</organism>
<gene>
    <name evidence="1" type="ORF">NCTC11636_00199</name>
</gene>
<reference evidence="1 2" key="1">
    <citation type="submission" date="2018-12" db="EMBL/GenBank/DDBJ databases">
        <authorList>
            <consortium name="Pathogen Informatics"/>
        </authorList>
    </citation>
    <scope>NUCLEOTIDE SEQUENCE [LARGE SCALE GENOMIC DNA]</scope>
    <source>
        <strain evidence="1 2">NCTC11636</strain>
    </source>
</reference>
<dbReference type="Proteomes" id="UP000266895">
    <property type="component" value="Chromosome"/>
</dbReference>
<sequence>MSFALLSALLPLVVGCTGNGADSQEVFTPPPAMGDAMLPQTEVPGATGRQWLRDGVVLSGCARVEMALNLAVSASEDLGNTTAEYNVGSTRVYETLVMNIAESSRGSRLRLIEDDMNGCDGRQIEPYHATMATSSGRVERFTVMESEELPRAVVGFTSVVTADDGAQVTIERIYAPIVTDGDKPGLLSLATLAEGGSPGSPSPTELLDAALARAGAVIDTAAATLTAPSTATSTATSG</sequence>
<dbReference type="KEGG" id="ahw:NCTC11636_00199"/>
<evidence type="ECO:0000313" key="1">
    <source>
        <dbReference type="EMBL" id="VEG25759.1"/>
    </source>
</evidence>
<accession>A0A448HDU6</accession>
<name>A0A448HDU6_9ACTO</name>
<proteinExistence type="predicted"/>